<accession>A0A2A9M4L3</accession>
<keyword evidence="1" id="KW-1133">Transmembrane helix</keyword>
<gene>
    <name evidence="2" type="ORF">BESB_086350</name>
</gene>
<keyword evidence="1" id="KW-0812">Transmembrane</keyword>
<dbReference type="GeneID" id="40313561"/>
<sequence length="73" mass="9257">MIIIYSKNKNYIAQQILKTLKKHYISNKKKKEIKYKYFNIKLTYIYSNILFMLISFFMFFWIIKQFYLIKFIY</sequence>
<dbReference type="EMBL" id="NWUJ01000186">
    <property type="protein sequence ID" value="PFH30583.1"/>
    <property type="molecule type" value="Genomic_DNA"/>
</dbReference>
<comment type="caution">
    <text evidence="2">The sequence shown here is derived from an EMBL/GenBank/DDBJ whole genome shotgun (WGS) entry which is preliminary data.</text>
</comment>
<proteinExistence type="predicted"/>
<evidence type="ECO:0000313" key="2">
    <source>
        <dbReference type="EMBL" id="PFH30583.1"/>
    </source>
</evidence>
<dbReference type="RefSeq" id="XP_029214596.1">
    <property type="nucleotide sequence ID" value="NW_021703914.1"/>
</dbReference>
<protein>
    <submittedName>
        <fullName evidence="2">Orf D</fullName>
    </submittedName>
</protein>
<keyword evidence="1" id="KW-0472">Membrane</keyword>
<dbReference type="VEuPathDB" id="ToxoDB:BESB_086350"/>
<feature type="transmembrane region" description="Helical" evidence="1">
    <location>
        <begin position="44"/>
        <end position="63"/>
    </location>
</feature>
<organism evidence="2 3">
    <name type="scientific">Besnoitia besnoiti</name>
    <name type="common">Apicomplexan protozoan</name>
    <dbReference type="NCBI Taxonomy" id="94643"/>
    <lineage>
        <taxon>Eukaryota</taxon>
        <taxon>Sar</taxon>
        <taxon>Alveolata</taxon>
        <taxon>Apicomplexa</taxon>
        <taxon>Conoidasida</taxon>
        <taxon>Coccidia</taxon>
        <taxon>Eucoccidiorida</taxon>
        <taxon>Eimeriorina</taxon>
        <taxon>Sarcocystidae</taxon>
        <taxon>Besnoitia</taxon>
    </lineage>
</organism>
<evidence type="ECO:0000256" key="1">
    <source>
        <dbReference type="SAM" id="Phobius"/>
    </source>
</evidence>
<keyword evidence="3" id="KW-1185">Reference proteome</keyword>
<reference evidence="2 3" key="1">
    <citation type="submission" date="2017-09" db="EMBL/GenBank/DDBJ databases">
        <title>Genome sequencing of Besnoitia besnoiti strain Bb-Ger1.</title>
        <authorList>
            <person name="Schares G."/>
            <person name="Venepally P."/>
            <person name="Lorenzi H.A."/>
        </authorList>
    </citation>
    <scope>NUCLEOTIDE SEQUENCE [LARGE SCALE GENOMIC DNA]</scope>
    <source>
        <strain evidence="2 3">Bb-Ger1</strain>
    </source>
</reference>
<dbReference type="Proteomes" id="UP000224006">
    <property type="component" value="Apicoplast Pltd"/>
</dbReference>
<evidence type="ECO:0000313" key="3">
    <source>
        <dbReference type="Proteomes" id="UP000224006"/>
    </source>
</evidence>
<dbReference type="AlphaFoldDB" id="A0A2A9M4L3"/>
<name>A0A2A9M4L3_BESBE</name>